<feature type="transmembrane region" description="Helical" evidence="1">
    <location>
        <begin position="135"/>
        <end position="161"/>
    </location>
</feature>
<keyword evidence="3" id="KW-1185">Reference proteome</keyword>
<proteinExistence type="predicted"/>
<gene>
    <name evidence="2" type="ORF">Nans01_11900</name>
</gene>
<name>A0A9W6P4A9_9ACTN</name>
<keyword evidence="1" id="KW-0812">Transmembrane</keyword>
<comment type="caution">
    <text evidence="2">The sequence shown here is derived from an EMBL/GenBank/DDBJ whole genome shotgun (WGS) entry which is preliminary data.</text>
</comment>
<dbReference type="GO" id="GO:0140359">
    <property type="term" value="F:ABC-type transporter activity"/>
    <property type="evidence" value="ECO:0007669"/>
    <property type="project" value="InterPro"/>
</dbReference>
<protein>
    <submittedName>
        <fullName evidence="2">ABC transporter permease</fullName>
    </submittedName>
</protein>
<evidence type="ECO:0000256" key="1">
    <source>
        <dbReference type="SAM" id="Phobius"/>
    </source>
</evidence>
<feature type="transmembrane region" description="Helical" evidence="1">
    <location>
        <begin position="34"/>
        <end position="52"/>
    </location>
</feature>
<evidence type="ECO:0000313" key="2">
    <source>
        <dbReference type="EMBL" id="GLU46839.1"/>
    </source>
</evidence>
<dbReference type="PANTHER" id="PTHR37305">
    <property type="entry name" value="INTEGRAL MEMBRANE PROTEIN-RELATED"/>
    <property type="match status" value="1"/>
</dbReference>
<dbReference type="RefSeq" id="WP_285757654.1">
    <property type="nucleotide sequence ID" value="NZ_BSQG01000001.1"/>
</dbReference>
<dbReference type="EMBL" id="BSQG01000001">
    <property type="protein sequence ID" value="GLU46839.1"/>
    <property type="molecule type" value="Genomic_DNA"/>
</dbReference>
<dbReference type="GO" id="GO:0005886">
    <property type="term" value="C:plasma membrane"/>
    <property type="evidence" value="ECO:0007669"/>
    <property type="project" value="UniProtKB-SubCell"/>
</dbReference>
<dbReference type="PANTHER" id="PTHR37305:SF1">
    <property type="entry name" value="MEMBRANE PROTEIN"/>
    <property type="match status" value="1"/>
</dbReference>
<dbReference type="Pfam" id="PF12679">
    <property type="entry name" value="ABC2_membrane_2"/>
    <property type="match status" value="1"/>
</dbReference>
<feature type="transmembrane region" description="Helical" evidence="1">
    <location>
        <begin position="80"/>
        <end position="104"/>
    </location>
</feature>
<feature type="transmembrane region" description="Helical" evidence="1">
    <location>
        <begin position="263"/>
        <end position="282"/>
    </location>
</feature>
<accession>A0A9W6P4A9</accession>
<organism evidence="2 3">
    <name type="scientific">Nocardiopsis ansamitocini</name>
    <dbReference type="NCBI Taxonomy" id="1670832"/>
    <lineage>
        <taxon>Bacteria</taxon>
        <taxon>Bacillati</taxon>
        <taxon>Actinomycetota</taxon>
        <taxon>Actinomycetes</taxon>
        <taxon>Streptosporangiales</taxon>
        <taxon>Nocardiopsidaceae</taxon>
        <taxon>Nocardiopsis</taxon>
    </lineage>
</organism>
<sequence>MTEHTTPTQGYRVGRTLPLRVEFARQLRRRRTQLAFGFLFLLPWILVLAFAVDTGSADEQPDQQSSGLFTSMTDIATTGAVNFAVFTMFVSTGFLLVVVAGLFFGDTVASEANWSSLRYLLAAPVPRMRLLRQKLLVALAMVTMAVVLLPLTALLAGAVFYGLDPLVLPLGGPPLSTTESLGRLGLIVLYALVNLLVVSGTAFALTVATDSPLGAVGGAVGLIIMSNILEAVDALGAVREFLPAYWSFAWADVMLTDIPVDSMIKGAAVSVSYALILFAWAFRHFSRKDVVS</sequence>
<evidence type="ECO:0000313" key="3">
    <source>
        <dbReference type="Proteomes" id="UP001165092"/>
    </source>
</evidence>
<reference evidence="2" key="1">
    <citation type="submission" date="2023-02" db="EMBL/GenBank/DDBJ databases">
        <title>Nocardiopsis ansamitocini NBRC 112285.</title>
        <authorList>
            <person name="Ichikawa N."/>
            <person name="Sato H."/>
            <person name="Tonouchi N."/>
        </authorList>
    </citation>
    <scope>NUCLEOTIDE SEQUENCE</scope>
    <source>
        <strain evidence="2">NBRC 112285</strain>
    </source>
</reference>
<keyword evidence="1" id="KW-0472">Membrane</keyword>
<dbReference type="AlphaFoldDB" id="A0A9W6P4A9"/>
<keyword evidence="1" id="KW-1133">Transmembrane helix</keyword>
<dbReference type="Proteomes" id="UP001165092">
    <property type="component" value="Unassembled WGS sequence"/>
</dbReference>
<feature type="transmembrane region" description="Helical" evidence="1">
    <location>
        <begin position="212"/>
        <end position="229"/>
    </location>
</feature>
<feature type="transmembrane region" description="Helical" evidence="1">
    <location>
        <begin position="181"/>
        <end position="205"/>
    </location>
</feature>